<dbReference type="SUPFAM" id="SSF47648">
    <property type="entry name" value="Nucleoside phosphorylase/phosphoribosyltransferase N-terminal domain"/>
    <property type="match status" value="1"/>
</dbReference>
<comment type="similarity">
    <text evidence="4">In the N-terminal section; belongs to the ribose 1,5-bisphosphokinase family.</text>
</comment>
<evidence type="ECO:0000256" key="7">
    <source>
        <dbReference type="ARBA" id="ARBA00022679"/>
    </source>
</evidence>
<dbReference type="InterPro" id="IPR017872">
    <property type="entry name" value="Pyrmidine_PPase_CS"/>
</dbReference>
<feature type="domain" description="Guanylate kinase/L-type calcium channel beta subunit" evidence="13">
    <location>
        <begin position="66"/>
        <end position="244"/>
    </location>
</feature>
<feature type="domain" description="Pyrimidine nucleoside phosphorylase C-terminal" evidence="14">
    <location>
        <begin position="669"/>
        <end position="735"/>
    </location>
</feature>
<dbReference type="AlphaFoldDB" id="A0A8B2NV92"/>
<keyword evidence="15" id="KW-0418">Kinase</keyword>
<dbReference type="InterPro" id="IPR012699">
    <property type="entry name" value="PhnN"/>
</dbReference>
<dbReference type="Pfam" id="PF02885">
    <property type="entry name" value="Glycos_trans_3N"/>
    <property type="match status" value="1"/>
</dbReference>
<dbReference type="PROSITE" id="PS00647">
    <property type="entry name" value="THYMID_PHOSPHORYLASE"/>
    <property type="match status" value="1"/>
</dbReference>
<evidence type="ECO:0000256" key="8">
    <source>
        <dbReference type="ARBA" id="ARBA00022741"/>
    </source>
</evidence>
<dbReference type="InterPro" id="IPR000312">
    <property type="entry name" value="Glycosyl_Trfase_fam3"/>
</dbReference>
<feature type="region of interest" description="Disordered" evidence="12">
    <location>
        <begin position="1"/>
        <end position="60"/>
    </location>
</feature>
<protein>
    <recommendedName>
        <fullName evidence="11">Ribose 1,5-bisphosphate phosphokinase PhnN</fullName>
        <ecNumber evidence="11">2.7.4.23</ecNumber>
    </recommendedName>
    <alternativeName>
        <fullName evidence="11">Ribose 1,5-bisphosphokinase</fullName>
    </alternativeName>
</protein>
<evidence type="ECO:0000259" key="14">
    <source>
        <dbReference type="SMART" id="SM00941"/>
    </source>
</evidence>
<evidence type="ECO:0000256" key="9">
    <source>
        <dbReference type="ARBA" id="ARBA00022840"/>
    </source>
</evidence>
<comment type="similarity">
    <text evidence="5">In the C-terminal section; belongs to the thymidine/pyrimidine-nucleoside phosphorylase family. Type 2 subfamily.</text>
</comment>
<sequence length="737" mass="75386">MIAERFASRRAGTARDRGSAAPPRPTRDAPVRVVTRPIHGAPMQTTPGPETAAPTAAEEARAATRHGVLFLVVGPSGVGKDSLIDGARARLPGRHFTFARRVVTRPREAGGEDHEPMASADFEAAEAAGAFAVTWGAHGLRYGIRREALAPLAAGHNVIVNASRKAIAEFAAHAARVVVVSITAPPEVVRARLEARGREDAADVAARLGRRVPIVGAPNIAVIDNGGDLEAGVAQFVAALMGAARLPLVLRRAAVTLPGGPAAFVHRAALPLASAQLIAGGAAEIIADRPLRVRLAVADDAGLVAPDSIALPAVLFDRLGLAEGSEVVLRRAVPPASRDALRRKVAGEILGVADIGDVVRDIVGGRYSDAEIAGFLVAAARQLTVDEIAALTVARAELVERIAWDRELIVDKHSMGGVPGNPISLIVVPIVAAHGLPIPKTSSRAITSAAGTADIMECAARVDLTAADLHRVVTTTGGAIAWAGRICHSPLDDVMNAINRPLGIASAGLDVSSILSKKLAVGATHVAIDIPVGPAAKVKTEASGRMLANLFEEVGRAVGLTVRAAVSDGLSPVGRGVGPALEHEDALAVLTGRPDAPEALRDKALSVAAMILAWDPAVGPGQAAATAEQLLRSGAALEAFQAIAAAQGRFGPCRPGPFTRPLLAVRSGRVAGIDVFAVAGLARAVGAPSDKGAGVRLHVAPGDDVSEGDVLADVVASSQNGIDVIRPTASTEVFSLA</sequence>
<dbReference type="GO" id="GO:0033863">
    <property type="term" value="F:ribose 1,5-bisphosphate phosphokinase activity"/>
    <property type="evidence" value="ECO:0007669"/>
    <property type="project" value="UniProtKB-UniRule"/>
</dbReference>
<dbReference type="SUPFAM" id="SSF52540">
    <property type="entry name" value="P-loop containing nucleoside triphosphate hydrolases"/>
    <property type="match status" value="1"/>
</dbReference>
<dbReference type="Pfam" id="PF00591">
    <property type="entry name" value="Glycos_transf_3"/>
    <property type="match status" value="1"/>
</dbReference>
<dbReference type="HAMAP" id="MF_00836">
    <property type="entry name" value="PhnN"/>
    <property type="match status" value="1"/>
</dbReference>
<evidence type="ECO:0000313" key="15">
    <source>
        <dbReference type="EMBL" id="RAI04088.1"/>
    </source>
</evidence>
<dbReference type="Gene3D" id="1.20.970.50">
    <property type="match status" value="1"/>
</dbReference>
<dbReference type="InterPro" id="IPR027417">
    <property type="entry name" value="P-loop_NTPase"/>
</dbReference>
<dbReference type="InterPro" id="IPR036320">
    <property type="entry name" value="Glycosyl_Trfase_fam3_N_dom_sf"/>
</dbReference>
<dbReference type="SUPFAM" id="SSF52418">
    <property type="entry name" value="Nucleoside phosphorylase/phosphoribosyltransferase catalytic domain"/>
    <property type="match status" value="1"/>
</dbReference>
<dbReference type="SMART" id="SM00941">
    <property type="entry name" value="PYNP_C"/>
    <property type="match status" value="1"/>
</dbReference>
<comment type="function">
    <text evidence="2 11">Catalyzes the phosphorylation of ribose 1,5-bisphosphate to 5-phospho-D-ribosyl alpha-1-diphosphate (PRPP).</text>
</comment>
<dbReference type="InterPro" id="IPR008145">
    <property type="entry name" value="GK/Ca_channel_bsu"/>
</dbReference>
<evidence type="ECO:0000256" key="10">
    <source>
        <dbReference type="ARBA" id="ARBA00048550"/>
    </source>
</evidence>
<dbReference type="Gene3D" id="3.40.50.300">
    <property type="entry name" value="P-loop containing nucleotide triphosphate hydrolases"/>
    <property type="match status" value="1"/>
</dbReference>
<dbReference type="InterPro" id="IPR017459">
    <property type="entry name" value="Glycosyl_Trfase_fam3_N_dom"/>
</dbReference>
<evidence type="ECO:0000256" key="11">
    <source>
        <dbReference type="HAMAP-Rule" id="MF_00836"/>
    </source>
</evidence>
<dbReference type="GO" id="GO:0006213">
    <property type="term" value="P:pyrimidine nucleoside metabolic process"/>
    <property type="evidence" value="ECO:0007669"/>
    <property type="project" value="InterPro"/>
</dbReference>
<evidence type="ECO:0000256" key="6">
    <source>
        <dbReference type="ARBA" id="ARBA00022676"/>
    </source>
</evidence>
<dbReference type="GO" id="GO:0005829">
    <property type="term" value="C:cytosol"/>
    <property type="evidence" value="ECO:0007669"/>
    <property type="project" value="TreeGrafter"/>
</dbReference>
<evidence type="ECO:0000256" key="2">
    <source>
        <dbReference type="ARBA" id="ARBA00002554"/>
    </source>
</evidence>
<comment type="catalytic activity">
    <reaction evidence="1 11">
        <text>alpha-D-ribose 1,5-bisphosphate + ATP = 5-phospho-alpha-D-ribose 1-diphosphate + ADP</text>
        <dbReference type="Rhea" id="RHEA:20109"/>
        <dbReference type="ChEBI" id="CHEBI:30616"/>
        <dbReference type="ChEBI" id="CHEBI:58017"/>
        <dbReference type="ChEBI" id="CHEBI:68688"/>
        <dbReference type="ChEBI" id="CHEBI:456216"/>
        <dbReference type="EC" id="2.7.4.23"/>
    </reaction>
</comment>
<dbReference type="GO" id="GO:0006015">
    <property type="term" value="P:5-phosphoribose 1-diphosphate biosynthetic process"/>
    <property type="evidence" value="ECO:0007669"/>
    <property type="project" value="UniProtKB-UniRule"/>
</dbReference>
<dbReference type="InterPro" id="IPR000053">
    <property type="entry name" value="Thymidine/pyrmidine_PPase"/>
</dbReference>
<comment type="catalytic activity">
    <reaction evidence="10">
        <text>thymidine + phosphate = 2-deoxy-alpha-D-ribose 1-phosphate + thymine</text>
        <dbReference type="Rhea" id="RHEA:16037"/>
        <dbReference type="ChEBI" id="CHEBI:17748"/>
        <dbReference type="ChEBI" id="CHEBI:17821"/>
        <dbReference type="ChEBI" id="CHEBI:43474"/>
        <dbReference type="ChEBI" id="CHEBI:57259"/>
        <dbReference type="EC" id="2.4.2.4"/>
    </reaction>
</comment>
<dbReference type="GO" id="GO:0019634">
    <property type="term" value="P:organic phosphonate metabolic process"/>
    <property type="evidence" value="ECO:0007669"/>
    <property type="project" value="UniProtKB-UniRule"/>
</dbReference>
<comment type="pathway">
    <text evidence="3 11">Metabolic intermediate biosynthesis; 5-phospho-alpha-D-ribose 1-diphosphate biosynthesis; 5-phospho-alpha-D-ribose 1-diphosphate from D-ribose 5-phosphate (route II): step 3/3.</text>
</comment>
<evidence type="ECO:0000256" key="4">
    <source>
        <dbReference type="ARBA" id="ARBA00005935"/>
    </source>
</evidence>
<dbReference type="UniPathway" id="UPA00087">
    <property type="reaction ID" value="UER00175"/>
</dbReference>
<dbReference type="GO" id="GO:0006206">
    <property type="term" value="P:pyrimidine nucleobase metabolic process"/>
    <property type="evidence" value="ECO:0007669"/>
    <property type="project" value="InterPro"/>
</dbReference>
<keyword evidence="6" id="KW-0328">Glycosyltransferase</keyword>
<dbReference type="NCBIfam" id="NF003338">
    <property type="entry name" value="PRK04350.1"/>
    <property type="match status" value="1"/>
</dbReference>
<keyword evidence="9 11" id="KW-0067">ATP-binding</keyword>
<dbReference type="InterPro" id="IPR013102">
    <property type="entry name" value="PYNP_C"/>
</dbReference>
<accession>A0A8B2NV92</accession>
<dbReference type="EC" id="2.7.4.23" evidence="11"/>
<dbReference type="PANTHER" id="PTHR10515">
    <property type="entry name" value="THYMIDINE PHOSPHORYLASE"/>
    <property type="match status" value="1"/>
</dbReference>
<evidence type="ECO:0000256" key="1">
    <source>
        <dbReference type="ARBA" id="ARBA00000373"/>
    </source>
</evidence>
<dbReference type="PANTHER" id="PTHR10515:SF0">
    <property type="entry name" value="THYMIDINE PHOSPHORYLASE"/>
    <property type="match status" value="1"/>
</dbReference>
<proteinExistence type="inferred from homology"/>
<keyword evidence="16" id="KW-1185">Reference proteome</keyword>
<organism evidence="15 16">
    <name type="scientific">Acuticoccus sediminis</name>
    <dbReference type="NCBI Taxonomy" id="2184697"/>
    <lineage>
        <taxon>Bacteria</taxon>
        <taxon>Pseudomonadati</taxon>
        <taxon>Pseudomonadota</taxon>
        <taxon>Alphaproteobacteria</taxon>
        <taxon>Hyphomicrobiales</taxon>
        <taxon>Amorphaceae</taxon>
        <taxon>Acuticoccus</taxon>
    </lineage>
</organism>
<evidence type="ECO:0000256" key="12">
    <source>
        <dbReference type="SAM" id="MobiDB-lite"/>
    </source>
</evidence>
<feature type="binding site" evidence="11">
    <location>
        <begin position="74"/>
        <end position="81"/>
    </location>
    <ligand>
        <name>ATP</name>
        <dbReference type="ChEBI" id="CHEBI:30616"/>
    </ligand>
</feature>
<comment type="caution">
    <text evidence="15">The sequence shown here is derived from an EMBL/GenBank/DDBJ whole genome shotgun (WGS) entry which is preliminary data.</text>
</comment>
<dbReference type="SUPFAM" id="SSF54680">
    <property type="entry name" value="Pyrimidine nucleoside phosphorylase C-terminal domain"/>
    <property type="match status" value="1"/>
</dbReference>
<name>A0A8B2NV92_9HYPH</name>
<dbReference type="GO" id="GO:0005524">
    <property type="term" value="F:ATP binding"/>
    <property type="evidence" value="ECO:0007669"/>
    <property type="project" value="UniProtKB-KW"/>
</dbReference>
<evidence type="ECO:0000256" key="3">
    <source>
        <dbReference type="ARBA" id="ARBA00005069"/>
    </source>
</evidence>
<reference evidence="15 16" key="1">
    <citation type="submission" date="2018-05" db="EMBL/GenBank/DDBJ databases">
        <title>Acuticoccus sediminis sp. nov., isolated from deep-sea sediment of Indian Ocean.</title>
        <authorList>
            <person name="Liu X."/>
            <person name="Lai Q."/>
            <person name="Du Y."/>
            <person name="Sun F."/>
            <person name="Zhang X."/>
            <person name="Wang S."/>
            <person name="Shao Z."/>
        </authorList>
    </citation>
    <scope>NUCLEOTIDE SEQUENCE [LARGE SCALE GENOMIC DNA]</scope>
    <source>
        <strain evidence="15 16">PTG4-2</strain>
    </source>
</reference>
<dbReference type="Gene3D" id="3.40.1030.10">
    <property type="entry name" value="Nucleoside phosphorylase/phosphoribosyltransferase catalytic domain"/>
    <property type="match status" value="1"/>
</dbReference>
<feature type="compositionally biased region" description="Low complexity" evidence="12">
    <location>
        <begin position="45"/>
        <end position="57"/>
    </location>
</feature>
<evidence type="ECO:0000256" key="5">
    <source>
        <dbReference type="ARBA" id="ARBA00008689"/>
    </source>
</evidence>
<dbReference type="EMBL" id="QHHQ01000001">
    <property type="protein sequence ID" value="RAI04088.1"/>
    <property type="molecule type" value="Genomic_DNA"/>
</dbReference>
<dbReference type="Proteomes" id="UP000249590">
    <property type="component" value="Unassembled WGS sequence"/>
</dbReference>
<evidence type="ECO:0000259" key="13">
    <source>
        <dbReference type="SMART" id="SM00072"/>
    </source>
</evidence>
<dbReference type="Gene3D" id="3.90.1170.30">
    <property type="entry name" value="Pyrimidine nucleoside phosphorylase-like, C-terminal domain"/>
    <property type="match status" value="1"/>
</dbReference>
<dbReference type="InterPro" id="IPR035902">
    <property type="entry name" value="Nuc_phospho_transferase"/>
</dbReference>
<dbReference type="GO" id="GO:0004645">
    <property type="term" value="F:1,4-alpha-oligoglucan phosphorylase activity"/>
    <property type="evidence" value="ECO:0007669"/>
    <property type="project" value="InterPro"/>
</dbReference>
<gene>
    <name evidence="11 15" type="primary">phnN</name>
    <name evidence="15" type="ORF">DLJ53_06460</name>
</gene>
<dbReference type="NCBIfam" id="TIGR02322">
    <property type="entry name" value="phosphon_PhnN"/>
    <property type="match status" value="1"/>
</dbReference>
<keyword evidence="8 11" id="KW-0547">Nucleotide-binding</keyword>
<comment type="similarity">
    <text evidence="11">Belongs to the ribose 1,5-bisphosphokinase family.</text>
</comment>
<evidence type="ECO:0000313" key="16">
    <source>
        <dbReference type="Proteomes" id="UP000249590"/>
    </source>
</evidence>
<keyword evidence="7 11" id="KW-0808">Transferase</keyword>
<dbReference type="InterPro" id="IPR036566">
    <property type="entry name" value="PYNP-like_C_sf"/>
</dbReference>
<dbReference type="GO" id="GO:0009032">
    <property type="term" value="F:thymidine phosphorylase activity"/>
    <property type="evidence" value="ECO:0007669"/>
    <property type="project" value="UniProtKB-EC"/>
</dbReference>
<dbReference type="SMART" id="SM00072">
    <property type="entry name" value="GuKc"/>
    <property type="match status" value="1"/>
</dbReference>